<gene>
    <name evidence="1" type="ORF">L207DRAFT_532281</name>
</gene>
<dbReference type="EMBL" id="KZ613950">
    <property type="protein sequence ID" value="PMD36676.1"/>
    <property type="molecule type" value="Genomic_DNA"/>
</dbReference>
<dbReference type="AlphaFoldDB" id="A0A2J6RDU4"/>
<evidence type="ECO:0000313" key="2">
    <source>
        <dbReference type="Proteomes" id="UP000235786"/>
    </source>
</evidence>
<dbReference type="Proteomes" id="UP000235786">
    <property type="component" value="Unassembled WGS sequence"/>
</dbReference>
<proteinExistence type="predicted"/>
<sequence>MLKQVGPTGREERAETAIRKREKWMLAKPPAILEIVTVEKMAERVLEDWAKAKGAGTSQQDFWKDFCAKYEGARKDDVEFVVRVIEDMITETTGSNGNKHPETKSWS</sequence>
<evidence type="ECO:0000313" key="1">
    <source>
        <dbReference type="EMBL" id="PMD36676.1"/>
    </source>
</evidence>
<protein>
    <submittedName>
        <fullName evidence="1">Uncharacterized protein</fullName>
    </submittedName>
</protein>
<keyword evidence="2" id="KW-1185">Reference proteome</keyword>
<name>A0A2J6RDU4_HYAVF</name>
<reference evidence="1 2" key="1">
    <citation type="submission" date="2016-04" db="EMBL/GenBank/DDBJ databases">
        <title>A degradative enzymes factory behind the ericoid mycorrhizal symbiosis.</title>
        <authorList>
            <consortium name="DOE Joint Genome Institute"/>
            <person name="Martino E."/>
            <person name="Morin E."/>
            <person name="Grelet G."/>
            <person name="Kuo A."/>
            <person name="Kohler A."/>
            <person name="Daghino S."/>
            <person name="Barry K."/>
            <person name="Choi C."/>
            <person name="Cichocki N."/>
            <person name="Clum A."/>
            <person name="Copeland A."/>
            <person name="Hainaut M."/>
            <person name="Haridas S."/>
            <person name="Labutti K."/>
            <person name="Lindquist E."/>
            <person name="Lipzen A."/>
            <person name="Khouja H.-R."/>
            <person name="Murat C."/>
            <person name="Ohm R."/>
            <person name="Olson A."/>
            <person name="Spatafora J."/>
            <person name="Veneault-Fourrey C."/>
            <person name="Henrissat B."/>
            <person name="Grigoriev I."/>
            <person name="Martin F."/>
            <person name="Perotto S."/>
        </authorList>
    </citation>
    <scope>NUCLEOTIDE SEQUENCE [LARGE SCALE GENOMIC DNA]</scope>
    <source>
        <strain evidence="1 2">F</strain>
    </source>
</reference>
<organism evidence="1 2">
    <name type="scientific">Hyaloscypha variabilis (strain UAMH 11265 / GT02V1 / F)</name>
    <name type="common">Meliniomyces variabilis</name>
    <dbReference type="NCBI Taxonomy" id="1149755"/>
    <lineage>
        <taxon>Eukaryota</taxon>
        <taxon>Fungi</taxon>
        <taxon>Dikarya</taxon>
        <taxon>Ascomycota</taxon>
        <taxon>Pezizomycotina</taxon>
        <taxon>Leotiomycetes</taxon>
        <taxon>Helotiales</taxon>
        <taxon>Hyaloscyphaceae</taxon>
        <taxon>Hyaloscypha</taxon>
        <taxon>Hyaloscypha variabilis</taxon>
    </lineage>
</organism>
<accession>A0A2J6RDU4</accession>
<dbReference type="OrthoDB" id="10667588at2759"/>